<evidence type="ECO:0000313" key="2">
    <source>
        <dbReference type="EMBL" id="GBP27737.1"/>
    </source>
</evidence>
<name>A0A4C1UNW9_EUMVA</name>
<dbReference type="EMBL" id="BGZK01000198">
    <property type="protein sequence ID" value="GBP27737.1"/>
    <property type="molecule type" value="Genomic_DNA"/>
</dbReference>
<feature type="compositionally biased region" description="Polar residues" evidence="1">
    <location>
        <begin position="128"/>
        <end position="143"/>
    </location>
</feature>
<organism evidence="2 3">
    <name type="scientific">Eumeta variegata</name>
    <name type="common">Bagworm moth</name>
    <name type="synonym">Eumeta japonica</name>
    <dbReference type="NCBI Taxonomy" id="151549"/>
    <lineage>
        <taxon>Eukaryota</taxon>
        <taxon>Metazoa</taxon>
        <taxon>Ecdysozoa</taxon>
        <taxon>Arthropoda</taxon>
        <taxon>Hexapoda</taxon>
        <taxon>Insecta</taxon>
        <taxon>Pterygota</taxon>
        <taxon>Neoptera</taxon>
        <taxon>Endopterygota</taxon>
        <taxon>Lepidoptera</taxon>
        <taxon>Glossata</taxon>
        <taxon>Ditrysia</taxon>
        <taxon>Tineoidea</taxon>
        <taxon>Psychidae</taxon>
        <taxon>Oiketicinae</taxon>
        <taxon>Eumeta</taxon>
    </lineage>
</organism>
<reference evidence="2 3" key="1">
    <citation type="journal article" date="2019" name="Commun. Biol.">
        <title>The bagworm genome reveals a unique fibroin gene that provides high tensile strength.</title>
        <authorList>
            <person name="Kono N."/>
            <person name="Nakamura H."/>
            <person name="Ohtoshi R."/>
            <person name="Tomita M."/>
            <person name="Numata K."/>
            <person name="Arakawa K."/>
        </authorList>
    </citation>
    <scope>NUCLEOTIDE SEQUENCE [LARGE SCALE GENOMIC DNA]</scope>
</reference>
<comment type="caution">
    <text evidence="2">The sequence shown here is derived from an EMBL/GenBank/DDBJ whole genome shotgun (WGS) entry which is preliminary data.</text>
</comment>
<proteinExistence type="predicted"/>
<keyword evidence="3" id="KW-1185">Reference proteome</keyword>
<accession>A0A4C1UNW9</accession>
<dbReference type="AlphaFoldDB" id="A0A4C1UNW9"/>
<dbReference type="Proteomes" id="UP000299102">
    <property type="component" value="Unassembled WGS sequence"/>
</dbReference>
<feature type="region of interest" description="Disordered" evidence="1">
    <location>
        <begin position="113"/>
        <end position="152"/>
    </location>
</feature>
<sequence>MDAVEQSVSNWFHSLSFLIFHLVKFITHDRGDEPGDTGKEKNTEHVQEIYKTNICEIEVFMEEFLLMLAKKVEASFLEIAYYIGLMAHTYIHAQEIRDRLEISTNQLKKNIASVSESRARPGSESRASKPSTFGSLKPITSVQRRSEDANNC</sequence>
<gene>
    <name evidence="2" type="ORF">EVAR_82786_1</name>
</gene>
<evidence type="ECO:0000313" key="3">
    <source>
        <dbReference type="Proteomes" id="UP000299102"/>
    </source>
</evidence>
<feature type="compositionally biased region" description="Basic and acidic residues" evidence="1">
    <location>
        <begin position="117"/>
        <end position="127"/>
    </location>
</feature>
<protein>
    <submittedName>
        <fullName evidence="2">Uncharacterized protein</fullName>
    </submittedName>
</protein>
<evidence type="ECO:0000256" key="1">
    <source>
        <dbReference type="SAM" id="MobiDB-lite"/>
    </source>
</evidence>